<evidence type="ECO:0000256" key="1">
    <source>
        <dbReference type="ARBA" id="ARBA00005964"/>
    </source>
</evidence>
<dbReference type="RefSeq" id="WP_184026841.1">
    <property type="nucleotide sequence ID" value="NZ_JACIJJ010000002.1"/>
</dbReference>
<dbReference type="InterPro" id="IPR002018">
    <property type="entry name" value="CarbesteraseB"/>
</dbReference>
<dbReference type="AlphaFoldDB" id="A0A7W9AQ33"/>
<feature type="domain" description="Carboxylesterase type B" evidence="5">
    <location>
        <begin position="49"/>
        <end position="542"/>
    </location>
</feature>
<dbReference type="Gene3D" id="3.40.50.1820">
    <property type="entry name" value="alpha/beta hydrolase"/>
    <property type="match status" value="1"/>
</dbReference>
<evidence type="ECO:0000259" key="5">
    <source>
        <dbReference type="Pfam" id="PF00135"/>
    </source>
</evidence>
<comment type="similarity">
    <text evidence="1 3">Belongs to the type-B carboxylesterase/lipase family.</text>
</comment>
<evidence type="ECO:0000256" key="4">
    <source>
        <dbReference type="SAM" id="MobiDB-lite"/>
    </source>
</evidence>
<dbReference type="GO" id="GO:0016787">
    <property type="term" value="F:hydrolase activity"/>
    <property type="evidence" value="ECO:0007669"/>
    <property type="project" value="UniProtKB-KW"/>
</dbReference>
<dbReference type="EMBL" id="JACIJJ010000002">
    <property type="protein sequence ID" value="MBB5698321.1"/>
    <property type="molecule type" value="Genomic_DNA"/>
</dbReference>
<proteinExistence type="inferred from homology"/>
<feature type="region of interest" description="Disordered" evidence="4">
    <location>
        <begin position="30"/>
        <end position="49"/>
    </location>
</feature>
<dbReference type="InterPro" id="IPR029058">
    <property type="entry name" value="AB_hydrolase_fold"/>
</dbReference>
<organism evidence="6 7">
    <name type="scientific">Sphingomonas yantingensis</name>
    <dbReference type="NCBI Taxonomy" id="1241761"/>
    <lineage>
        <taxon>Bacteria</taxon>
        <taxon>Pseudomonadati</taxon>
        <taxon>Pseudomonadota</taxon>
        <taxon>Alphaproteobacteria</taxon>
        <taxon>Sphingomonadales</taxon>
        <taxon>Sphingomonadaceae</taxon>
        <taxon>Sphingomonas</taxon>
    </lineage>
</organism>
<dbReference type="PANTHER" id="PTHR43142:SF1">
    <property type="entry name" value="CARBOXYLIC ESTER HYDROLASE"/>
    <property type="match status" value="1"/>
</dbReference>
<dbReference type="SUPFAM" id="SSF53474">
    <property type="entry name" value="alpha/beta-Hydrolases"/>
    <property type="match status" value="1"/>
</dbReference>
<dbReference type="Proteomes" id="UP000557739">
    <property type="component" value="Unassembled WGS sequence"/>
</dbReference>
<keyword evidence="7" id="KW-1185">Reference proteome</keyword>
<protein>
    <recommendedName>
        <fullName evidence="3">Carboxylic ester hydrolase</fullName>
        <ecNumber evidence="3">3.1.1.-</ecNumber>
    </recommendedName>
</protein>
<evidence type="ECO:0000256" key="2">
    <source>
        <dbReference type="ARBA" id="ARBA00022801"/>
    </source>
</evidence>
<reference evidence="6 7" key="1">
    <citation type="submission" date="2020-08" db="EMBL/GenBank/DDBJ databases">
        <title>Genomic Encyclopedia of Type Strains, Phase IV (KMG-IV): sequencing the most valuable type-strain genomes for metagenomic binning, comparative biology and taxonomic classification.</title>
        <authorList>
            <person name="Goeker M."/>
        </authorList>
    </citation>
    <scope>NUCLEOTIDE SEQUENCE [LARGE SCALE GENOMIC DNA]</scope>
    <source>
        <strain evidence="6 7">DSM 27244</strain>
    </source>
</reference>
<accession>A0A7W9AQ33</accession>
<evidence type="ECO:0000256" key="3">
    <source>
        <dbReference type="RuleBase" id="RU361235"/>
    </source>
</evidence>
<name>A0A7W9AQ33_9SPHN</name>
<evidence type="ECO:0000313" key="7">
    <source>
        <dbReference type="Proteomes" id="UP000557739"/>
    </source>
</evidence>
<evidence type="ECO:0000313" key="6">
    <source>
        <dbReference type="EMBL" id="MBB5698321.1"/>
    </source>
</evidence>
<dbReference type="PANTHER" id="PTHR43142">
    <property type="entry name" value="CARBOXYLIC ESTER HYDROLASE"/>
    <property type="match status" value="1"/>
</dbReference>
<dbReference type="PROSITE" id="PS00122">
    <property type="entry name" value="CARBOXYLESTERASE_B_1"/>
    <property type="match status" value="1"/>
</dbReference>
<comment type="caution">
    <text evidence="6">The sequence shown here is derived from an EMBL/GenBank/DDBJ whole genome shotgun (WGS) entry which is preliminary data.</text>
</comment>
<keyword evidence="2 3" id="KW-0378">Hydrolase</keyword>
<dbReference type="EC" id="3.1.1.-" evidence="3"/>
<gene>
    <name evidence="6" type="ORF">FHR19_001666</name>
</gene>
<dbReference type="Pfam" id="PF00135">
    <property type="entry name" value="COesterase"/>
    <property type="match status" value="1"/>
</dbReference>
<dbReference type="InterPro" id="IPR019826">
    <property type="entry name" value="Carboxylesterase_B_AS"/>
</dbReference>
<sequence length="558" mass="59679">MKGLNLDRRALLGAAPAGLMLAGGSDAAASDSVKTGAHSGPGGCSTPKSAIARTRYGPVRGFVAGDVFHFKGIPYGDDTGGANRWLPAKPPRPWTDPYMALVYGANCPQTLHSWRAIEHTFLQDWDDGFLGEDMLKLNVWTPSLSGKRPVMVYFHGGGFAFGSAYELPSHEGAQMARNHDVVQVSVNHRLNVLGFFDVAELGGEAYADSVNVGMTDLTAALAWVQENIAQFGGDPALVMIYGQSGGGSKVTTLLGMESARGQFGRAAIMSGGGGNIPSGEQSRDFARAVIKRLDIGTGRAALEALQKMEWSRLIEAGNAVAGEINGPARGLPGPGAPPPATPRVGWGPTMDGRLITLRSYFDAAPDASRNVPVIIGGTSEEGMRFSQNPTEAEWRAQLATTMGGTRANALVDAMKTAHPEKAIRTLSYGVQGLTMRNNVQRMVKLKHDQGGAPVYQYHFQWQSPQLDGVAGAWHTAELAFFFDNTKRCEQGTGDTREARALATKCARSFANFARTGDPSQPGLAWAPTDPTRCQTMVFDDRSRMVDDPEGDVRRLLLA</sequence>